<evidence type="ECO:0000259" key="1">
    <source>
        <dbReference type="Pfam" id="PF04230"/>
    </source>
</evidence>
<protein>
    <submittedName>
        <fullName evidence="2">Polysaccharide pyruvyl transferase family protein</fullName>
    </submittedName>
</protein>
<accession>A0A7X0RZ66</accession>
<keyword evidence="2" id="KW-0808">Transferase</keyword>
<dbReference type="RefSeq" id="WP_185673024.1">
    <property type="nucleotide sequence ID" value="NZ_JACJVP010000064.1"/>
</dbReference>
<evidence type="ECO:0000313" key="3">
    <source>
        <dbReference type="Proteomes" id="UP000547209"/>
    </source>
</evidence>
<dbReference type="PANTHER" id="PTHR36836">
    <property type="entry name" value="COLANIC ACID BIOSYNTHESIS PROTEIN WCAK"/>
    <property type="match status" value="1"/>
</dbReference>
<dbReference type="InterPro" id="IPR007345">
    <property type="entry name" value="Polysacch_pyruvyl_Trfase"/>
</dbReference>
<dbReference type="AlphaFoldDB" id="A0A7X0RZ66"/>
<feature type="domain" description="Polysaccharide pyruvyl transferase" evidence="1">
    <location>
        <begin position="14"/>
        <end position="289"/>
    </location>
</feature>
<comment type="caution">
    <text evidence="2">The sequence shown here is derived from an EMBL/GenBank/DDBJ whole genome shotgun (WGS) entry which is preliminary data.</text>
</comment>
<proteinExistence type="predicted"/>
<sequence>MRKILYLGRIGFNNFGDELMWRLFKTLADRHLPADQYEIIPSLPGVEIKEVSGYDTVVLGGGSLLIPGYVDILCQAVERGKRVLIWGSGYDCINRQKSEDAGVEIPDRLQESDAYCGRLATAIHGAAYCGVRGPWTLEYLKNQGILPHRITESGDPGLLAAALAGEPEAGASQARERERWIGINWGTAYNRIYGANEARVEEQLVEASRALLREGCKLYYYVVWGPDQAACRRLYERVGDPDRTVFDPNVYNEQGYLKLLGGFDASVNLKLHANVMSAAAGVPFVCLGYRFKSYDFMHALQLPEFVLPTSDSKLGERLAPLALRAIADRERIAARVDVHRRIARARLTAPFAVKLF</sequence>
<evidence type="ECO:0000313" key="2">
    <source>
        <dbReference type="EMBL" id="MBB6675166.1"/>
    </source>
</evidence>
<name>A0A7X0RZ66_9BACL</name>
<reference evidence="2 3" key="1">
    <citation type="submission" date="2020-08" db="EMBL/GenBank/DDBJ databases">
        <title>Cohnella phylogeny.</title>
        <authorList>
            <person name="Dunlap C."/>
        </authorList>
    </citation>
    <scope>NUCLEOTIDE SEQUENCE [LARGE SCALE GENOMIC DNA]</scope>
    <source>
        <strain evidence="2 3">DSM 28246</strain>
    </source>
</reference>
<gene>
    <name evidence="2" type="ORF">H7C19_31340</name>
</gene>
<dbReference type="Proteomes" id="UP000547209">
    <property type="component" value="Unassembled WGS sequence"/>
</dbReference>
<dbReference type="Pfam" id="PF04230">
    <property type="entry name" value="PS_pyruv_trans"/>
    <property type="match status" value="1"/>
</dbReference>
<keyword evidence="3" id="KW-1185">Reference proteome</keyword>
<dbReference type="PANTHER" id="PTHR36836:SF1">
    <property type="entry name" value="COLANIC ACID BIOSYNTHESIS PROTEIN WCAK"/>
    <property type="match status" value="1"/>
</dbReference>
<organism evidence="2 3">
    <name type="scientific">Cohnella nanjingensis</name>
    <dbReference type="NCBI Taxonomy" id="1387779"/>
    <lineage>
        <taxon>Bacteria</taxon>
        <taxon>Bacillati</taxon>
        <taxon>Bacillota</taxon>
        <taxon>Bacilli</taxon>
        <taxon>Bacillales</taxon>
        <taxon>Paenibacillaceae</taxon>
        <taxon>Cohnella</taxon>
    </lineage>
</organism>
<dbReference type="GO" id="GO:0016740">
    <property type="term" value="F:transferase activity"/>
    <property type="evidence" value="ECO:0007669"/>
    <property type="project" value="UniProtKB-KW"/>
</dbReference>
<dbReference type="EMBL" id="JACJVP010000064">
    <property type="protein sequence ID" value="MBB6675166.1"/>
    <property type="molecule type" value="Genomic_DNA"/>
</dbReference>